<dbReference type="RefSeq" id="WP_249847213.1">
    <property type="nucleotide sequence ID" value="NZ_JAMGBD010000001.1"/>
</dbReference>
<evidence type="ECO:0008006" key="5">
    <source>
        <dbReference type="Google" id="ProtNLM"/>
    </source>
</evidence>
<reference evidence="3" key="1">
    <citation type="submission" date="2022-05" db="EMBL/GenBank/DDBJ databases">
        <authorList>
            <person name="Jo J.-H."/>
            <person name="Im W.-T."/>
        </authorList>
    </citation>
    <scope>NUCLEOTIDE SEQUENCE</scope>
    <source>
        <strain evidence="3">SE158</strain>
    </source>
</reference>
<proteinExistence type="predicted"/>
<dbReference type="EMBL" id="JAMGBD010000001">
    <property type="protein sequence ID" value="MCL6683278.1"/>
    <property type="molecule type" value="Genomic_DNA"/>
</dbReference>
<accession>A0ABT0RL31</accession>
<name>A0ABT0RL31_9SPHN</name>
<dbReference type="PROSITE" id="PS51257">
    <property type="entry name" value="PROKAR_LIPOPROTEIN"/>
    <property type="match status" value="1"/>
</dbReference>
<keyword evidence="2" id="KW-1133">Transmembrane helix</keyword>
<evidence type="ECO:0000256" key="1">
    <source>
        <dbReference type="SAM" id="MobiDB-lite"/>
    </source>
</evidence>
<keyword evidence="2" id="KW-0812">Transmembrane</keyword>
<evidence type="ECO:0000313" key="4">
    <source>
        <dbReference type="Proteomes" id="UP001165363"/>
    </source>
</evidence>
<gene>
    <name evidence="3" type="ORF">LZ536_05100</name>
</gene>
<feature type="region of interest" description="Disordered" evidence="1">
    <location>
        <begin position="177"/>
        <end position="196"/>
    </location>
</feature>
<evidence type="ECO:0000313" key="3">
    <source>
        <dbReference type="EMBL" id="MCL6683278.1"/>
    </source>
</evidence>
<sequence length="196" mass="21336">MHSIRQSRGRIAFEVLCTLTVAASCVAAWMQTYATAFLPAAVATGLYGLWHLTDMRSPKPVADAPALPDESDLPVVHFIPAEPEPVVAFEPAKPEEAPKAKKPSRKKKATVQEVTVVTEVAQPEASEAIGPETVEPETVEPQAVEPDMLEPEVPTDFPDRTAIEEELHAPIAPLFETKPVPFQQRPTFGKRGRLGL</sequence>
<feature type="region of interest" description="Disordered" evidence="1">
    <location>
        <begin position="125"/>
        <end position="160"/>
    </location>
</feature>
<organism evidence="3 4">
    <name type="scientific">Sphingomonas alba</name>
    <dbReference type="NCBI Taxonomy" id="2908208"/>
    <lineage>
        <taxon>Bacteria</taxon>
        <taxon>Pseudomonadati</taxon>
        <taxon>Pseudomonadota</taxon>
        <taxon>Alphaproteobacteria</taxon>
        <taxon>Sphingomonadales</taxon>
        <taxon>Sphingomonadaceae</taxon>
        <taxon>Sphingomonas</taxon>
    </lineage>
</organism>
<evidence type="ECO:0000256" key="2">
    <source>
        <dbReference type="SAM" id="Phobius"/>
    </source>
</evidence>
<dbReference type="Proteomes" id="UP001165363">
    <property type="component" value="Unassembled WGS sequence"/>
</dbReference>
<feature type="transmembrane region" description="Helical" evidence="2">
    <location>
        <begin position="12"/>
        <end position="30"/>
    </location>
</feature>
<comment type="caution">
    <text evidence="3">The sequence shown here is derived from an EMBL/GenBank/DDBJ whole genome shotgun (WGS) entry which is preliminary data.</text>
</comment>
<protein>
    <recommendedName>
        <fullName evidence="5">Energy transducer TonB</fullName>
    </recommendedName>
</protein>
<keyword evidence="4" id="KW-1185">Reference proteome</keyword>
<keyword evidence="2" id="KW-0472">Membrane</keyword>